<dbReference type="GO" id="GO:0008137">
    <property type="term" value="F:NADH dehydrogenase (ubiquinone) activity"/>
    <property type="evidence" value="ECO:0007669"/>
    <property type="project" value="UniProtKB-EC"/>
</dbReference>
<proteinExistence type="inferred from homology"/>
<feature type="transmembrane region" description="Helical" evidence="16">
    <location>
        <begin position="284"/>
        <end position="306"/>
    </location>
</feature>
<feature type="transmembrane region" description="Helical" evidence="16">
    <location>
        <begin position="7"/>
        <end position="27"/>
    </location>
</feature>
<evidence type="ECO:0000256" key="8">
    <source>
        <dbReference type="ARBA" id="ARBA00022967"/>
    </source>
</evidence>
<feature type="transmembrane region" description="Helical" evidence="16">
    <location>
        <begin position="440"/>
        <end position="458"/>
    </location>
</feature>
<dbReference type="PRINTS" id="PR01434">
    <property type="entry name" value="NADHDHGNASE5"/>
</dbReference>
<protein>
    <recommendedName>
        <fullName evidence="3 16">NADH-ubiquinone oxidoreductase chain 5</fullName>
        <ecNumber evidence="2 16">7.1.1.2</ecNumber>
    </recommendedName>
</protein>
<feature type="transmembrane region" description="Helical" evidence="16">
    <location>
        <begin position="327"/>
        <end position="347"/>
    </location>
</feature>
<comment type="function">
    <text evidence="16">Core subunit of the mitochondrial membrane respiratory chain NADH dehydrogenase (Complex I) which catalyzes electron transfer from NADH through the respiratory chain, using ubiquinone as an electron acceptor. Essential for the catalytic activity and assembly of complex I.</text>
</comment>
<dbReference type="EMBL" id="MK783262">
    <property type="protein sequence ID" value="QDP14170.1"/>
    <property type="molecule type" value="Genomic_DNA"/>
</dbReference>
<dbReference type="PANTHER" id="PTHR42829">
    <property type="entry name" value="NADH-UBIQUINONE OXIDOREDUCTASE CHAIN 5"/>
    <property type="match status" value="1"/>
</dbReference>
<evidence type="ECO:0000256" key="16">
    <source>
        <dbReference type="RuleBase" id="RU003404"/>
    </source>
</evidence>
<dbReference type="AlphaFoldDB" id="A0A516IDG4"/>
<comment type="subcellular location">
    <subcellularLocation>
        <location evidence="1">Mitochondrion inner membrane</location>
        <topology evidence="1">Multi-pass membrane protein</topology>
    </subcellularLocation>
</comment>
<evidence type="ECO:0000256" key="12">
    <source>
        <dbReference type="ARBA" id="ARBA00023075"/>
    </source>
</evidence>
<feature type="transmembrane region" description="Helical" evidence="16">
    <location>
        <begin position="478"/>
        <end position="500"/>
    </location>
</feature>
<feature type="transmembrane region" description="Helical" evidence="16">
    <location>
        <begin position="233"/>
        <end position="251"/>
    </location>
</feature>
<sequence>MGAKFVMWANLLGVLWASSMVGVWLIGNKTISLEVKVVDLSAESLDVVMVLDVVSMTFISLVFFISACVFFYSVSYMGKEEMSGRLMGLMVVFVFSMVLLIMFPSLMGVIIGWDGLGLSSFLLVVFYQNDLALASGMITALTNRIGDGLLVVAMGMCISSGHWWSYYEMGSLLGVTIGLASLTKSAQIPFCAWLPAAMAAPTPVSALVHSSTLVTAGVYLLLRYGAVKELADVLIGVGSMTMIMGGVSALYEEDVKKVVALSTLSQLGMMVFLVGLGFDTLCLFHLYMHALMKAGLFLGVGAMIHARCEQSITGMRGGVIDSPGTSKMIVAACGSLMGVPFLCGWFSKDMILEVLLSNVSWLYCFILLVGAISSVVYSGRLVRMCVFPPIGFGVMSRSADCGVMLCSMWFLLLSLMFGGPFFFYWLGMEIAVPVTEVDKAMGMVIIVLGVQFVSNWFVPKDFWPGWSDFSNARKSFWLDFRGMMWFLPLLSGELGMKALLLSNLSFRRLEQGWMEFFGGKGVMELGKVFLSFHSRSQSGGFNMTMKLSGIYFFILMVGGWLNVMM</sequence>
<dbReference type="GO" id="GO:0005743">
    <property type="term" value="C:mitochondrial inner membrane"/>
    <property type="evidence" value="ECO:0007669"/>
    <property type="project" value="UniProtKB-SubCell"/>
</dbReference>
<feature type="transmembrane region" description="Helical" evidence="16">
    <location>
        <begin position="543"/>
        <end position="563"/>
    </location>
</feature>
<feature type="transmembrane region" description="Helical" evidence="16">
    <location>
        <begin position="206"/>
        <end position="227"/>
    </location>
</feature>
<feature type="domain" description="NADH-Ubiquinone oxidoreductase (complex I) chain 5 N-terminal" evidence="18">
    <location>
        <begin position="44"/>
        <end position="81"/>
    </location>
</feature>
<keyword evidence="12 16" id="KW-0830">Ubiquinone</keyword>
<keyword evidence="6 16" id="KW-0812">Transmembrane</keyword>
<evidence type="ECO:0000259" key="17">
    <source>
        <dbReference type="Pfam" id="PF00361"/>
    </source>
</evidence>
<feature type="domain" description="NADH dehydrogenase subunit 5 C-terminal" evidence="19">
    <location>
        <begin position="377"/>
        <end position="557"/>
    </location>
</feature>
<evidence type="ECO:0000259" key="18">
    <source>
        <dbReference type="Pfam" id="PF00662"/>
    </source>
</evidence>
<comment type="similarity">
    <text evidence="16">Belongs to the complex I subunit 5 family.</text>
</comment>
<evidence type="ECO:0000256" key="14">
    <source>
        <dbReference type="ARBA" id="ARBA00023136"/>
    </source>
</evidence>
<dbReference type="InterPro" id="IPR001750">
    <property type="entry name" value="ND/Mrp_TM"/>
</dbReference>
<evidence type="ECO:0000256" key="9">
    <source>
        <dbReference type="ARBA" id="ARBA00022982"/>
    </source>
</evidence>
<feature type="transmembrane region" description="Helical" evidence="16">
    <location>
        <begin position="148"/>
        <end position="166"/>
    </location>
</feature>
<keyword evidence="14 16" id="KW-0472">Membrane</keyword>
<keyword evidence="9" id="KW-0249">Electron transport</keyword>
<evidence type="ECO:0000313" key="20">
    <source>
        <dbReference type="EMBL" id="QDP14170.1"/>
    </source>
</evidence>
<feature type="transmembrane region" description="Helical" evidence="16">
    <location>
        <begin position="86"/>
        <end position="103"/>
    </location>
</feature>
<feature type="transmembrane region" description="Helical" evidence="16">
    <location>
        <begin position="47"/>
        <end position="74"/>
    </location>
</feature>
<geneLocation type="mitochondrion" evidence="20"/>
<dbReference type="GO" id="GO:0015990">
    <property type="term" value="P:electron transport coupled proton transport"/>
    <property type="evidence" value="ECO:0007669"/>
    <property type="project" value="TreeGrafter"/>
</dbReference>
<evidence type="ECO:0000256" key="1">
    <source>
        <dbReference type="ARBA" id="ARBA00004448"/>
    </source>
</evidence>
<keyword evidence="5" id="KW-0679">Respiratory chain</keyword>
<evidence type="ECO:0000259" key="19">
    <source>
        <dbReference type="Pfam" id="PF06455"/>
    </source>
</evidence>
<dbReference type="PANTHER" id="PTHR42829:SF2">
    <property type="entry name" value="NADH-UBIQUINONE OXIDOREDUCTASE CHAIN 5"/>
    <property type="match status" value="1"/>
</dbReference>
<keyword evidence="4 16" id="KW-0813">Transport</keyword>
<dbReference type="EC" id="7.1.1.2" evidence="2 16"/>
<dbReference type="GO" id="GO:0003954">
    <property type="term" value="F:NADH dehydrogenase activity"/>
    <property type="evidence" value="ECO:0007669"/>
    <property type="project" value="TreeGrafter"/>
</dbReference>
<feature type="transmembrane region" description="Helical" evidence="16">
    <location>
        <begin position="359"/>
        <end position="382"/>
    </location>
</feature>
<evidence type="ECO:0000256" key="15">
    <source>
        <dbReference type="ARBA" id="ARBA00049551"/>
    </source>
</evidence>
<dbReference type="InterPro" id="IPR010934">
    <property type="entry name" value="NADH_DH_su5_C"/>
</dbReference>
<keyword evidence="11 16" id="KW-0520">NAD</keyword>
<gene>
    <name evidence="20" type="primary">ND5</name>
</gene>
<reference evidence="20" key="1">
    <citation type="journal article" date="2019" name="Mitochondrial DNA Part B Resour">
        <title>Complete mitochondrial genome of the cockle Anadara antiquata (Linnaeus, 1758).</title>
        <authorList>
            <person name="Pu L."/>
            <person name="Liu H."/>
            <person name="Wang G."/>
            <person name="Li B."/>
            <person name="Xia G."/>
            <person name="Shen M."/>
            <person name="Yang M."/>
        </authorList>
    </citation>
    <scope>NUCLEOTIDE SEQUENCE</scope>
</reference>
<keyword evidence="8" id="KW-1278">Translocase</keyword>
<dbReference type="Pfam" id="PF06455">
    <property type="entry name" value="NADH5_C"/>
    <property type="match status" value="1"/>
</dbReference>
<feature type="transmembrane region" description="Helical" evidence="16">
    <location>
        <begin position="403"/>
        <end position="428"/>
    </location>
</feature>
<evidence type="ECO:0000256" key="13">
    <source>
        <dbReference type="ARBA" id="ARBA00023128"/>
    </source>
</evidence>
<dbReference type="Pfam" id="PF00361">
    <property type="entry name" value="Proton_antipo_M"/>
    <property type="match status" value="1"/>
</dbReference>
<dbReference type="InterPro" id="IPR001516">
    <property type="entry name" value="Proton_antipo_N"/>
</dbReference>
<evidence type="ECO:0000256" key="5">
    <source>
        <dbReference type="ARBA" id="ARBA00022660"/>
    </source>
</evidence>
<keyword evidence="13 16" id="KW-0496">Mitochondrion</keyword>
<comment type="catalytic activity">
    <reaction evidence="15 16">
        <text>a ubiquinone + NADH + 5 H(+)(in) = a ubiquinol + NAD(+) + 4 H(+)(out)</text>
        <dbReference type="Rhea" id="RHEA:29091"/>
        <dbReference type="Rhea" id="RHEA-COMP:9565"/>
        <dbReference type="Rhea" id="RHEA-COMP:9566"/>
        <dbReference type="ChEBI" id="CHEBI:15378"/>
        <dbReference type="ChEBI" id="CHEBI:16389"/>
        <dbReference type="ChEBI" id="CHEBI:17976"/>
        <dbReference type="ChEBI" id="CHEBI:57540"/>
        <dbReference type="ChEBI" id="CHEBI:57945"/>
        <dbReference type="EC" id="7.1.1.2"/>
    </reaction>
</comment>
<name>A0A516IDG4_9BIVA</name>
<keyword evidence="7" id="KW-0999">Mitochondrion inner membrane</keyword>
<dbReference type="GO" id="GO:0042773">
    <property type="term" value="P:ATP synthesis coupled electron transport"/>
    <property type="evidence" value="ECO:0007669"/>
    <property type="project" value="InterPro"/>
</dbReference>
<evidence type="ECO:0000256" key="10">
    <source>
        <dbReference type="ARBA" id="ARBA00022989"/>
    </source>
</evidence>
<feature type="transmembrane region" description="Helical" evidence="16">
    <location>
        <begin position="258"/>
        <end position="278"/>
    </location>
</feature>
<evidence type="ECO:0000256" key="3">
    <source>
        <dbReference type="ARBA" id="ARBA00021096"/>
    </source>
</evidence>
<organism evidence="20">
    <name type="scientific">Anadara antiquata</name>
    <dbReference type="NCBI Taxonomy" id="142560"/>
    <lineage>
        <taxon>Eukaryota</taxon>
        <taxon>Metazoa</taxon>
        <taxon>Spiralia</taxon>
        <taxon>Lophotrochozoa</taxon>
        <taxon>Mollusca</taxon>
        <taxon>Bivalvia</taxon>
        <taxon>Autobranchia</taxon>
        <taxon>Pteriomorphia</taxon>
        <taxon>Arcoida</taxon>
        <taxon>Arcoidea</taxon>
        <taxon>Arcidae</taxon>
        <taxon>Anadara</taxon>
    </lineage>
</organism>
<dbReference type="InterPro" id="IPR003945">
    <property type="entry name" value="NU5C-like"/>
</dbReference>
<evidence type="ECO:0000256" key="6">
    <source>
        <dbReference type="ARBA" id="ARBA00022692"/>
    </source>
</evidence>
<evidence type="ECO:0000256" key="11">
    <source>
        <dbReference type="ARBA" id="ARBA00023027"/>
    </source>
</evidence>
<evidence type="ECO:0000256" key="4">
    <source>
        <dbReference type="ARBA" id="ARBA00022448"/>
    </source>
</evidence>
<feature type="transmembrane region" description="Helical" evidence="16">
    <location>
        <begin position="109"/>
        <end position="127"/>
    </location>
</feature>
<dbReference type="Pfam" id="PF00662">
    <property type="entry name" value="Proton_antipo_N"/>
    <property type="match status" value="1"/>
</dbReference>
<keyword evidence="10 16" id="KW-1133">Transmembrane helix</keyword>
<evidence type="ECO:0000256" key="7">
    <source>
        <dbReference type="ARBA" id="ARBA00022792"/>
    </source>
</evidence>
<evidence type="ECO:0000256" key="2">
    <source>
        <dbReference type="ARBA" id="ARBA00012944"/>
    </source>
</evidence>
<feature type="domain" description="NADH:quinone oxidoreductase/Mrp antiporter transmembrane" evidence="17">
    <location>
        <begin position="105"/>
        <end position="370"/>
    </location>
</feature>
<accession>A0A516IDG4</accession>